<reference evidence="2" key="2">
    <citation type="submission" date="2021-04" db="EMBL/GenBank/DDBJ databases">
        <authorList>
            <person name="Gilroy R."/>
        </authorList>
    </citation>
    <scope>NUCLEOTIDE SEQUENCE</scope>
    <source>
        <strain evidence="2">ChiBcolR8-3208</strain>
    </source>
</reference>
<keyword evidence="1" id="KW-1133">Transmembrane helix</keyword>
<keyword evidence="1" id="KW-0472">Membrane</keyword>
<feature type="transmembrane region" description="Helical" evidence="1">
    <location>
        <begin position="86"/>
        <end position="104"/>
    </location>
</feature>
<dbReference type="AlphaFoldDB" id="A0A9D2RXI7"/>
<dbReference type="EMBL" id="DWXZ01000002">
    <property type="protein sequence ID" value="HJB36452.1"/>
    <property type="molecule type" value="Genomic_DNA"/>
</dbReference>
<gene>
    <name evidence="2" type="ORF">H9942_00100</name>
</gene>
<evidence type="ECO:0000313" key="2">
    <source>
        <dbReference type="EMBL" id="HJB36452.1"/>
    </source>
</evidence>
<name>A0A9D2RXI7_9FIRM</name>
<keyword evidence="1" id="KW-0812">Transmembrane</keyword>
<reference evidence="2" key="1">
    <citation type="journal article" date="2021" name="PeerJ">
        <title>Extensive microbial diversity within the chicken gut microbiome revealed by metagenomics and culture.</title>
        <authorList>
            <person name="Gilroy R."/>
            <person name="Ravi A."/>
            <person name="Getino M."/>
            <person name="Pursley I."/>
            <person name="Horton D.L."/>
            <person name="Alikhan N.F."/>
            <person name="Baker D."/>
            <person name="Gharbi K."/>
            <person name="Hall N."/>
            <person name="Watson M."/>
            <person name="Adriaenssens E.M."/>
            <person name="Foster-Nyarko E."/>
            <person name="Jarju S."/>
            <person name="Secka A."/>
            <person name="Antonio M."/>
            <person name="Oren A."/>
            <person name="Chaudhuri R.R."/>
            <person name="La Ragione R."/>
            <person name="Hildebrand F."/>
            <person name="Pallen M.J."/>
        </authorList>
    </citation>
    <scope>NUCLEOTIDE SEQUENCE</scope>
    <source>
        <strain evidence="2">ChiBcolR8-3208</strain>
    </source>
</reference>
<feature type="transmembrane region" description="Helical" evidence="1">
    <location>
        <begin position="34"/>
        <end position="52"/>
    </location>
</feature>
<proteinExistence type="predicted"/>
<protein>
    <submittedName>
        <fullName evidence="2">Uncharacterized protein</fullName>
    </submittedName>
</protein>
<feature type="transmembrane region" description="Helical" evidence="1">
    <location>
        <begin position="110"/>
        <end position="134"/>
    </location>
</feature>
<evidence type="ECO:0000256" key="1">
    <source>
        <dbReference type="SAM" id="Phobius"/>
    </source>
</evidence>
<comment type="caution">
    <text evidence="2">The sequence shown here is derived from an EMBL/GenBank/DDBJ whole genome shotgun (WGS) entry which is preliminary data.</text>
</comment>
<accession>A0A9D2RXI7</accession>
<evidence type="ECO:0000313" key="3">
    <source>
        <dbReference type="Proteomes" id="UP000824214"/>
    </source>
</evidence>
<feature type="transmembrane region" description="Helical" evidence="1">
    <location>
        <begin position="9"/>
        <end position="28"/>
    </location>
</feature>
<dbReference type="Proteomes" id="UP000824214">
    <property type="component" value="Unassembled WGS sequence"/>
</dbReference>
<sequence>MRIHHKKNFWAGLGMVALGLVNLALSLWRRDFTLSTGVLVGALLLLGVSSLLRSLSPQLSRQDKIEEQDERNILVNLKTRTSAFRWTRLVSFGLMALLLVAGAVTGEELLLAIAVGLAFSLTISFFAEFFSALYHESKN</sequence>
<organism evidence="2 3">
    <name type="scientific">Candidatus Acutalibacter ornithocaccae</name>
    <dbReference type="NCBI Taxonomy" id="2838416"/>
    <lineage>
        <taxon>Bacteria</taxon>
        <taxon>Bacillati</taxon>
        <taxon>Bacillota</taxon>
        <taxon>Clostridia</taxon>
        <taxon>Eubacteriales</taxon>
        <taxon>Acutalibacteraceae</taxon>
        <taxon>Acutalibacter</taxon>
    </lineage>
</organism>